<dbReference type="Pfam" id="PF00004">
    <property type="entry name" value="AAA"/>
    <property type="match status" value="1"/>
</dbReference>
<gene>
    <name evidence="3" type="ORF">HaLaN_01101</name>
</gene>
<evidence type="ECO:0000256" key="1">
    <source>
        <dbReference type="SAM" id="SignalP"/>
    </source>
</evidence>
<evidence type="ECO:0000313" key="4">
    <source>
        <dbReference type="Proteomes" id="UP000485058"/>
    </source>
</evidence>
<organism evidence="3 4">
    <name type="scientific">Haematococcus lacustris</name>
    <name type="common">Green alga</name>
    <name type="synonym">Haematococcus pluvialis</name>
    <dbReference type="NCBI Taxonomy" id="44745"/>
    <lineage>
        <taxon>Eukaryota</taxon>
        <taxon>Viridiplantae</taxon>
        <taxon>Chlorophyta</taxon>
        <taxon>core chlorophytes</taxon>
        <taxon>Chlorophyceae</taxon>
        <taxon>CS clade</taxon>
        <taxon>Chlamydomonadales</taxon>
        <taxon>Haematococcaceae</taxon>
        <taxon>Haematococcus</taxon>
    </lineage>
</organism>
<keyword evidence="1" id="KW-0732">Signal</keyword>
<evidence type="ECO:0000313" key="3">
    <source>
        <dbReference type="EMBL" id="GFH06468.1"/>
    </source>
</evidence>
<evidence type="ECO:0000259" key="2">
    <source>
        <dbReference type="Pfam" id="PF00004"/>
    </source>
</evidence>
<dbReference type="GO" id="GO:0016887">
    <property type="term" value="F:ATP hydrolysis activity"/>
    <property type="evidence" value="ECO:0007669"/>
    <property type="project" value="InterPro"/>
</dbReference>
<dbReference type="AlphaFoldDB" id="A0A699YF62"/>
<accession>A0A699YF62</accession>
<dbReference type="Proteomes" id="UP000485058">
    <property type="component" value="Unassembled WGS sequence"/>
</dbReference>
<reference evidence="3 4" key="1">
    <citation type="submission" date="2020-02" db="EMBL/GenBank/DDBJ databases">
        <title>Draft genome sequence of Haematococcus lacustris strain NIES-144.</title>
        <authorList>
            <person name="Morimoto D."/>
            <person name="Nakagawa S."/>
            <person name="Yoshida T."/>
            <person name="Sawayama S."/>
        </authorList>
    </citation>
    <scope>NUCLEOTIDE SEQUENCE [LARGE SCALE GENOMIC DNA]</scope>
    <source>
        <strain evidence="3 4">NIES-144</strain>
    </source>
</reference>
<feature type="chain" id="PRO_5025555459" description="ATPase AAA-type core domain-containing protein" evidence="1">
    <location>
        <begin position="23"/>
        <end position="86"/>
    </location>
</feature>
<keyword evidence="4" id="KW-1185">Reference proteome</keyword>
<sequence length="86" mass="9335">MALMAMVGIRVAIAMIVARARAPSVIFLDELDALAPARATRESTQDQARPAAAWGMCSTSRWLGGWSAGAVLADQKHIPLSWQEQW</sequence>
<dbReference type="InterPro" id="IPR003959">
    <property type="entry name" value="ATPase_AAA_core"/>
</dbReference>
<feature type="domain" description="ATPase AAA-type core" evidence="2">
    <location>
        <begin position="16"/>
        <end position="48"/>
    </location>
</feature>
<proteinExistence type="predicted"/>
<dbReference type="InterPro" id="IPR027417">
    <property type="entry name" value="P-loop_NTPase"/>
</dbReference>
<feature type="signal peptide" evidence="1">
    <location>
        <begin position="1"/>
        <end position="22"/>
    </location>
</feature>
<comment type="caution">
    <text evidence="3">The sequence shown here is derived from an EMBL/GenBank/DDBJ whole genome shotgun (WGS) entry which is preliminary data.</text>
</comment>
<protein>
    <recommendedName>
        <fullName evidence="2">ATPase AAA-type core domain-containing protein</fullName>
    </recommendedName>
</protein>
<dbReference type="GO" id="GO:0005524">
    <property type="term" value="F:ATP binding"/>
    <property type="evidence" value="ECO:0007669"/>
    <property type="project" value="InterPro"/>
</dbReference>
<name>A0A699YF62_HAELA</name>
<dbReference type="EMBL" id="BLLF01000040">
    <property type="protein sequence ID" value="GFH06468.1"/>
    <property type="molecule type" value="Genomic_DNA"/>
</dbReference>
<dbReference type="Gene3D" id="3.40.50.300">
    <property type="entry name" value="P-loop containing nucleotide triphosphate hydrolases"/>
    <property type="match status" value="1"/>
</dbReference>